<dbReference type="AlphaFoldDB" id="A0AAW4W847"/>
<name>A0AAW4W847_9FIRM</name>
<evidence type="ECO:0000313" key="1">
    <source>
        <dbReference type="EMBL" id="MCC2240965.1"/>
    </source>
</evidence>
<dbReference type="RefSeq" id="WP_227709477.1">
    <property type="nucleotide sequence ID" value="NZ_JAJEQW010000001.1"/>
</dbReference>
<reference evidence="1" key="1">
    <citation type="submission" date="2021-10" db="EMBL/GenBank/DDBJ databases">
        <title>Anaerobic single-cell dispensing facilitates the cultivation of human gut bacteria.</title>
        <authorList>
            <person name="Afrizal A."/>
        </authorList>
    </citation>
    <scope>NUCLEOTIDE SEQUENCE</scope>
    <source>
        <strain evidence="1">CLA-AA-H204</strain>
    </source>
</reference>
<gene>
    <name evidence="1" type="ORF">LKD47_01435</name>
</gene>
<sequence length="194" mass="22375">MGKEWIKTKETGQLFLEKIIVSFDVPILFVCNDFENRKYLCLNVDEEAGTTVIAETDNRTLISMLNNQVTMENVFRNSLGNKIIIAEFDCKKNEIVSTVQDAKKIDSDLLPEKGAFLELSNKVISEYILFLSRQLIKVEVEEFFENGTITVKQSQFHKYFSSSNEEVISYRNLKLEDVKKTCSYEIDNGKRMIA</sequence>
<protein>
    <submittedName>
        <fullName evidence="1">Uncharacterized protein</fullName>
    </submittedName>
</protein>
<comment type="caution">
    <text evidence="1">The sequence shown here is derived from an EMBL/GenBank/DDBJ whole genome shotgun (WGS) entry which is preliminary data.</text>
</comment>
<organism evidence="1 2">
    <name type="scientific">Roseburia amylophila</name>
    <dbReference type="NCBI Taxonomy" id="2981794"/>
    <lineage>
        <taxon>Bacteria</taxon>
        <taxon>Bacillati</taxon>
        <taxon>Bacillota</taxon>
        <taxon>Clostridia</taxon>
        <taxon>Lachnospirales</taxon>
        <taxon>Lachnospiraceae</taxon>
        <taxon>Roseburia</taxon>
    </lineage>
</organism>
<proteinExistence type="predicted"/>
<accession>A0AAW4W847</accession>
<evidence type="ECO:0000313" key="2">
    <source>
        <dbReference type="Proteomes" id="UP001198893"/>
    </source>
</evidence>
<dbReference type="Proteomes" id="UP001198893">
    <property type="component" value="Unassembled WGS sequence"/>
</dbReference>
<dbReference type="EMBL" id="JAJEQW010000001">
    <property type="protein sequence ID" value="MCC2240965.1"/>
    <property type="molecule type" value="Genomic_DNA"/>
</dbReference>